<reference evidence="2" key="1">
    <citation type="submission" date="2016-10" db="EMBL/GenBank/DDBJ databases">
        <authorList>
            <person name="Varghese N."/>
            <person name="Submissions S."/>
        </authorList>
    </citation>
    <scope>NUCLEOTIDE SEQUENCE [LARGE SCALE GENOMIC DNA]</scope>
    <source>
        <strain evidence="2">DSM 23925</strain>
    </source>
</reference>
<dbReference type="EMBL" id="FOVN01000002">
    <property type="protein sequence ID" value="SFN66467.1"/>
    <property type="molecule type" value="Genomic_DNA"/>
</dbReference>
<gene>
    <name evidence="1" type="ORF">SAMN04487989_102311</name>
</gene>
<sequence>MPLQLVLKPFIMARNNSFIKLDGTLDGLTFYRQNGESLVKTKSQISKKRIMNDPAYKRTRENMMEFGGAARAGKAFRDGFANMVKLMGDSYLSARVSGLMKRVNSAGTGKRGERDIDVVAMRDLFRGFEFNKQLPFKSVFYAPNPVPTIEAARDIVSWKIDDFDTAAFITAPEGATHFKLVLAAGYVSNYSYELATNSYEPVDDTVNGLGGTDISAAIPIGGMVGGLTTLEIDMTGLGAIPATSALFVSTGIVFYQEINTELYELAQSNTMVVAVSG</sequence>
<keyword evidence="2" id="KW-1185">Reference proteome</keyword>
<dbReference type="AlphaFoldDB" id="A0A1I5AVJ9"/>
<evidence type="ECO:0000313" key="2">
    <source>
        <dbReference type="Proteomes" id="UP000198705"/>
    </source>
</evidence>
<dbReference type="STRING" id="649333.SAMN04487989_102311"/>
<accession>A0A1I5AVJ9</accession>
<name>A0A1I5AVJ9_9FLAO</name>
<organism evidence="1 2">
    <name type="scientific">Bizionia echini</name>
    <dbReference type="NCBI Taxonomy" id="649333"/>
    <lineage>
        <taxon>Bacteria</taxon>
        <taxon>Pseudomonadati</taxon>
        <taxon>Bacteroidota</taxon>
        <taxon>Flavobacteriia</taxon>
        <taxon>Flavobacteriales</taxon>
        <taxon>Flavobacteriaceae</taxon>
        <taxon>Bizionia</taxon>
    </lineage>
</organism>
<proteinExistence type="predicted"/>
<dbReference type="Proteomes" id="UP000198705">
    <property type="component" value="Unassembled WGS sequence"/>
</dbReference>
<evidence type="ECO:0000313" key="1">
    <source>
        <dbReference type="EMBL" id="SFN66467.1"/>
    </source>
</evidence>
<protein>
    <submittedName>
        <fullName evidence="1">Uncharacterized protein</fullName>
    </submittedName>
</protein>